<proteinExistence type="predicted"/>
<accession>A0AAQ4CTP1</accession>
<protein>
    <submittedName>
        <fullName evidence="1">Uncharacterized protein</fullName>
    </submittedName>
</protein>
<dbReference type="Proteomes" id="UP001319921">
    <property type="component" value="Chromosome"/>
</dbReference>
<gene>
    <name evidence="1" type="ORF">SACC_21890</name>
</gene>
<dbReference type="KEGG" id="scas:SACC_21890"/>
<dbReference type="AlphaFoldDB" id="A0AAQ4CTP1"/>
<evidence type="ECO:0000313" key="2">
    <source>
        <dbReference type="Proteomes" id="UP001319921"/>
    </source>
</evidence>
<dbReference type="EMBL" id="AP025226">
    <property type="protein sequence ID" value="BDB99172.1"/>
    <property type="molecule type" value="Genomic_DNA"/>
</dbReference>
<sequence>MTFKCCDEKYVVMRISLPLNKASGKIVAIRIDGKMSYNYAPEYIPYGVKNIVIDVNDVLITKGDHIIELITEKGDYIKAKFSV</sequence>
<dbReference type="RefSeq" id="WP_229569515.1">
    <property type="nucleotide sequence ID" value="NZ_AP025226.1"/>
</dbReference>
<keyword evidence="2" id="KW-1185">Reference proteome</keyword>
<evidence type="ECO:0000313" key="1">
    <source>
        <dbReference type="EMBL" id="BDB99172.1"/>
    </source>
</evidence>
<name>A0AAQ4CTP1_9CREN</name>
<dbReference type="GeneID" id="68866919"/>
<organism evidence="1 2">
    <name type="scientific">Saccharolobus caldissimus</name>
    <dbReference type="NCBI Taxonomy" id="1702097"/>
    <lineage>
        <taxon>Archaea</taxon>
        <taxon>Thermoproteota</taxon>
        <taxon>Thermoprotei</taxon>
        <taxon>Sulfolobales</taxon>
        <taxon>Sulfolobaceae</taxon>
        <taxon>Saccharolobus</taxon>
    </lineage>
</organism>
<reference evidence="1 2" key="1">
    <citation type="journal article" date="2022" name="Microbiol. Resour. Announc.">
        <title>Complete Genome Sequence of the Hyperthermophilic and Acidophilic Archaeon Saccharolobus caldissimus Strain HS-3T.</title>
        <authorList>
            <person name="Sakai H.D."/>
            <person name="Kurosawa N."/>
        </authorList>
    </citation>
    <scope>NUCLEOTIDE SEQUENCE [LARGE SCALE GENOMIC DNA]</scope>
    <source>
        <strain evidence="1 2">JCM32116</strain>
    </source>
</reference>